<dbReference type="Proteomes" id="UP000674179">
    <property type="component" value="Chromosome 30"/>
</dbReference>
<dbReference type="EMBL" id="JAFHKP010000030">
    <property type="protein sequence ID" value="KAG5473257.1"/>
    <property type="molecule type" value="Genomic_DNA"/>
</dbReference>
<name>A0A836KHR4_LEIEN</name>
<organism evidence="1 2">
    <name type="scientific">Leishmania enriettii</name>
    <dbReference type="NCBI Taxonomy" id="5663"/>
    <lineage>
        <taxon>Eukaryota</taxon>
        <taxon>Discoba</taxon>
        <taxon>Euglenozoa</taxon>
        <taxon>Kinetoplastea</taxon>
        <taxon>Metakinetoplastina</taxon>
        <taxon>Trypanosomatida</taxon>
        <taxon>Trypanosomatidae</taxon>
        <taxon>Leishmaniinae</taxon>
        <taxon>Leishmania</taxon>
    </lineage>
</organism>
<keyword evidence="2" id="KW-1185">Reference proteome</keyword>
<evidence type="ECO:0000313" key="2">
    <source>
        <dbReference type="Proteomes" id="UP000674179"/>
    </source>
</evidence>
<evidence type="ECO:0008006" key="3">
    <source>
        <dbReference type="Google" id="ProtNLM"/>
    </source>
</evidence>
<dbReference type="Gene3D" id="3.80.10.10">
    <property type="entry name" value="Ribonuclease Inhibitor"/>
    <property type="match status" value="1"/>
</dbReference>
<dbReference type="GeneID" id="94170423"/>
<sequence>MRLSRPVLDPRRRRVDLSDQHGGLTARVLESLRMFLRHSDRYIHLCVSDNMLGSEAMTKLCALVKRHPHLTALEAQHCGLEDKDFRFYVGPAIGTMTHLTFLDLSRNPGLTDASAAVLAHILVDTDVETVLLVGTSLSVIGGRVIAAAATNTTSLIRCELPFTVGSAVLKDIETFTCRNRSHRITLNNAMAQYTRLRVSESRLPAIPALQFMEAKTVPLEQLRSPESMTRTSPQVPAIDFYSIVGDREADRQWRACIYRGRKHALKQAGVISTQPWPPASVLPAQEGSSAVSNTVDNVKISSPAATHTKPSVTQRGRVAPNLPDGVTMWDWADPTMSTTLHCLYLLDYQAQLLAQYQSAPVVAAPKTHRHSRAGPLKATGVTASLSYL</sequence>
<gene>
    <name evidence="1" type="ORF">CUR178_03177</name>
</gene>
<dbReference type="InterPro" id="IPR032675">
    <property type="entry name" value="LRR_dom_sf"/>
</dbReference>
<dbReference type="KEGG" id="lenr:94170423"/>
<dbReference type="OrthoDB" id="263254at2759"/>
<comment type="caution">
    <text evidence="1">The sequence shown here is derived from an EMBL/GenBank/DDBJ whole genome shotgun (WGS) entry which is preliminary data.</text>
</comment>
<protein>
    <recommendedName>
        <fullName evidence="3">Leucine-rich repeat protein</fullName>
    </recommendedName>
</protein>
<accession>A0A836KHR4</accession>
<dbReference type="SUPFAM" id="SSF52047">
    <property type="entry name" value="RNI-like"/>
    <property type="match status" value="1"/>
</dbReference>
<proteinExistence type="predicted"/>
<evidence type="ECO:0000313" key="1">
    <source>
        <dbReference type="EMBL" id="KAG5473257.1"/>
    </source>
</evidence>
<dbReference type="AlphaFoldDB" id="A0A836KHR4"/>
<reference evidence="1 2" key="1">
    <citation type="submission" date="2021-02" db="EMBL/GenBank/DDBJ databases">
        <title>Leishmania (Mundinia) enrietti genome sequencing and assembly.</title>
        <authorList>
            <person name="Almutairi H."/>
            <person name="Gatherer D."/>
        </authorList>
    </citation>
    <scope>NUCLEOTIDE SEQUENCE [LARGE SCALE GENOMIC DNA]</scope>
    <source>
        <strain evidence="1">CUR178</strain>
    </source>
</reference>
<dbReference type="RefSeq" id="XP_067691016.1">
    <property type="nucleotide sequence ID" value="XM_067834913.1"/>
</dbReference>